<dbReference type="WBParaSite" id="maker-uti_cns_0013452-snap-gene-0.5-mRNA-1">
    <property type="protein sequence ID" value="maker-uti_cns_0013452-snap-gene-0.5-mRNA-1"/>
    <property type="gene ID" value="maker-uti_cns_0013452-snap-gene-0.5"/>
</dbReference>
<reference evidence="3" key="1">
    <citation type="submission" date="2016-11" db="UniProtKB">
        <authorList>
            <consortium name="WormBaseParasite"/>
        </authorList>
    </citation>
    <scope>IDENTIFICATION</scope>
</reference>
<feature type="compositionally biased region" description="Low complexity" evidence="1">
    <location>
        <begin position="333"/>
        <end position="346"/>
    </location>
</feature>
<evidence type="ECO:0000313" key="2">
    <source>
        <dbReference type="Proteomes" id="UP000095280"/>
    </source>
</evidence>
<feature type="region of interest" description="Disordered" evidence="1">
    <location>
        <begin position="51"/>
        <end position="75"/>
    </location>
</feature>
<dbReference type="PANTHER" id="PTHR33772:SF1">
    <property type="entry name" value="PROTEIN TBATA"/>
    <property type="match status" value="1"/>
</dbReference>
<accession>A0A1I8IKW0</accession>
<dbReference type="Proteomes" id="UP000095280">
    <property type="component" value="Unplaced"/>
</dbReference>
<dbReference type="Pfam" id="PF15256">
    <property type="entry name" value="SPATIAL"/>
    <property type="match status" value="2"/>
</dbReference>
<protein>
    <submittedName>
        <fullName evidence="3">FH2 domain-containing protein</fullName>
    </submittedName>
</protein>
<proteinExistence type="predicted"/>
<keyword evidence="2" id="KW-1185">Reference proteome</keyword>
<dbReference type="PANTHER" id="PTHR33772">
    <property type="entry name" value="THYMUS, BRAIN AND TESTES-ASSOCIATED"/>
    <property type="match status" value="1"/>
</dbReference>
<feature type="region of interest" description="Disordered" evidence="1">
    <location>
        <begin position="178"/>
        <end position="207"/>
    </location>
</feature>
<evidence type="ECO:0000313" key="3">
    <source>
        <dbReference type="WBParaSite" id="maker-uti_cns_0013452-snap-gene-0.5-mRNA-1"/>
    </source>
</evidence>
<name>A0A1I8IKW0_9PLAT</name>
<evidence type="ECO:0000256" key="1">
    <source>
        <dbReference type="SAM" id="MobiDB-lite"/>
    </source>
</evidence>
<organism evidence="2 3">
    <name type="scientific">Macrostomum lignano</name>
    <dbReference type="NCBI Taxonomy" id="282301"/>
    <lineage>
        <taxon>Eukaryota</taxon>
        <taxon>Metazoa</taxon>
        <taxon>Spiralia</taxon>
        <taxon>Lophotrochozoa</taxon>
        <taxon>Platyhelminthes</taxon>
        <taxon>Rhabditophora</taxon>
        <taxon>Macrostomorpha</taxon>
        <taxon>Macrostomida</taxon>
        <taxon>Macrostomidae</taxon>
        <taxon>Macrostomum</taxon>
    </lineage>
</organism>
<dbReference type="InterPro" id="IPR037394">
    <property type="entry name" value="TBATA-like"/>
</dbReference>
<dbReference type="AlphaFoldDB" id="A0A1I8IKW0"/>
<sequence length="404" mass="42438">MLQMNSIRANTWQKASRRSSSILVAAAPIREANFDSFSTVSADLPPLALLPPPPASSDSLRMAQSTRSGSGGSADGRFELPAINTRHNPHPHRCVHISSLHGCQVPSVVDDQMPLHLHVCYPTARPEVLRAAAAKPSEQLNGLAKPEHLEQFSRLLAKDKSESCSAWRGALSSLTRETFGVGGDGSSGDGAVPERPGRTRAGPPANPHLAKEAQRLYSPLTGRLVAGGDAAATSAIGKLELLQGSVISMLCRILQTQDRAAVQAWLMAASPRERELVTDIIQSSVANRDEYFVESLPAACSICRTESRLPTRSSRKTVTTDSGSGGDGATKPSTAAESAGNSASSSRQPTAVQLSLEGGLTGTGKPWAARAAALTPVTAAGRRTSLPSLLAGKAGDRGRRILRQ</sequence>
<feature type="region of interest" description="Disordered" evidence="1">
    <location>
        <begin position="310"/>
        <end position="352"/>
    </location>
</feature>